<proteinExistence type="predicted"/>
<evidence type="ECO:0000313" key="3">
    <source>
        <dbReference type="EMBL" id="NGN83985.1"/>
    </source>
</evidence>
<organism evidence="3 4">
    <name type="scientific">Arthrobacter silviterrae</name>
    <dbReference type="NCBI Taxonomy" id="2026658"/>
    <lineage>
        <taxon>Bacteria</taxon>
        <taxon>Bacillati</taxon>
        <taxon>Actinomycetota</taxon>
        <taxon>Actinomycetes</taxon>
        <taxon>Micrococcales</taxon>
        <taxon>Micrococcaceae</taxon>
        <taxon>Arthrobacter</taxon>
    </lineage>
</organism>
<evidence type="ECO:0000256" key="1">
    <source>
        <dbReference type="SAM" id="MobiDB-lite"/>
    </source>
</evidence>
<dbReference type="EMBL" id="JAAKZI010000017">
    <property type="protein sequence ID" value="NGN83985.1"/>
    <property type="molecule type" value="Genomic_DNA"/>
</dbReference>
<keyword evidence="2" id="KW-0812">Transmembrane</keyword>
<protein>
    <submittedName>
        <fullName evidence="3">Uncharacterized protein</fullName>
    </submittedName>
</protein>
<sequence>MVEVDRTLMTGSGPAPSETTTTPTPSIAVQLWLGTVVALAVAAGWFLLAVTHPTTTYHFDPFLVVIAPFALLRPRRGASPWRLVLAGSGIGAALALAVTLLLNSAGALRGPALLGSIGSLAEALIAIVLGIAVVVVSTLIRQARSAH</sequence>
<accession>A0ABX0DDZ7</accession>
<evidence type="ECO:0000313" key="4">
    <source>
        <dbReference type="Proteomes" id="UP000479226"/>
    </source>
</evidence>
<keyword evidence="2" id="KW-0472">Membrane</keyword>
<keyword evidence="2" id="KW-1133">Transmembrane helix</keyword>
<gene>
    <name evidence="3" type="ORF">G6N77_11005</name>
</gene>
<feature type="compositionally biased region" description="Low complexity" evidence="1">
    <location>
        <begin position="10"/>
        <end position="23"/>
    </location>
</feature>
<name>A0ABX0DDZ7_9MICC</name>
<dbReference type="RefSeq" id="WP_165182214.1">
    <property type="nucleotide sequence ID" value="NZ_JAAKZI010000017.1"/>
</dbReference>
<comment type="caution">
    <text evidence="3">The sequence shown here is derived from an EMBL/GenBank/DDBJ whole genome shotgun (WGS) entry which is preliminary data.</text>
</comment>
<evidence type="ECO:0000256" key="2">
    <source>
        <dbReference type="SAM" id="Phobius"/>
    </source>
</evidence>
<feature type="transmembrane region" description="Helical" evidence="2">
    <location>
        <begin position="31"/>
        <end position="50"/>
    </location>
</feature>
<feature type="transmembrane region" description="Helical" evidence="2">
    <location>
        <begin position="117"/>
        <end position="140"/>
    </location>
</feature>
<reference evidence="3 4" key="1">
    <citation type="submission" date="2020-02" db="EMBL/GenBank/DDBJ databases">
        <title>Genome sequence of the type strain DSM 27180 of Arthrobacter silviterrae.</title>
        <authorList>
            <person name="Gao J."/>
            <person name="Sun J."/>
        </authorList>
    </citation>
    <scope>NUCLEOTIDE SEQUENCE [LARGE SCALE GENOMIC DNA]</scope>
    <source>
        <strain evidence="3 4">DSM 27180</strain>
    </source>
</reference>
<dbReference type="Proteomes" id="UP000479226">
    <property type="component" value="Unassembled WGS sequence"/>
</dbReference>
<feature type="region of interest" description="Disordered" evidence="1">
    <location>
        <begin position="1"/>
        <end position="23"/>
    </location>
</feature>
<keyword evidence="4" id="KW-1185">Reference proteome</keyword>
<feature type="transmembrane region" description="Helical" evidence="2">
    <location>
        <begin position="84"/>
        <end position="105"/>
    </location>
</feature>